<dbReference type="AlphaFoldDB" id="A0A7X2TFV9"/>
<name>A0A7X2TFV9_9FIRM</name>
<dbReference type="Proteomes" id="UP000461880">
    <property type="component" value="Unassembled WGS sequence"/>
</dbReference>
<dbReference type="Gene3D" id="1.10.1760.20">
    <property type="match status" value="1"/>
</dbReference>
<evidence type="ECO:0000313" key="3">
    <source>
        <dbReference type="Proteomes" id="UP000461880"/>
    </source>
</evidence>
<dbReference type="InterPro" id="IPR030949">
    <property type="entry name" value="ECF_S_folate_fam"/>
</dbReference>
<feature type="transmembrane region" description="Helical" evidence="1">
    <location>
        <begin position="80"/>
        <end position="100"/>
    </location>
</feature>
<organism evidence="2 3">
    <name type="scientific">Stecheria intestinalis</name>
    <dbReference type="NCBI Taxonomy" id="2606630"/>
    <lineage>
        <taxon>Bacteria</taxon>
        <taxon>Bacillati</taxon>
        <taxon>Bacillota</taxon>
        <taxon>Erysipelotrichia</taxon>
        <taxon>Erysipelotrichales</taxon>
        <taxon>Erysipelotrichaceae</taxon>
        <taxon>Stecheria</taxon>
    </lineage>
</organism>
<dbReference type="NCBIfam" id="TIGR04518">
    <property type="entry name" value="ECF_S_folT_fam"/>
    <property type="match status" value="1"/>
</dbReference>
<feature type="transmembrane region" description="Helical" evidence="1">
    <location>
        <begin position="120"/>
        <end position="140"/>
    </location>
</feature>
<comment type="caution">
    <text evidence="2">The sequence shown here is derived from an EMBL/GenBank/DDBJ whole genome shotgun (WGS) entry which is preliminary data.</text>
</comment>
<dbReference type="EMBL" id="VUMN01000025">
    <property type="protein sequence ID" value="MSS59179.1"/>
    <property type="molecule type" value="Genomic_DNA"/>
</dbReference>
<feature type="transmembrane region" description="Helical" evidence="1">
    <location>
        <begin position="152"/>
        <end position="172"/>
    </location>
</feature>
<keyword evidence="1" id="KW-1133">Transmembrane helix</keyword>
<dbReference type="RefSeq" id="WP_154505338.1">
    <property type="nucleotide sequence ID" value="NZ_VUMN01000025.1"/>
</dbReference>
<sequence>MNLWKSSAEKLHQTKYLALMAAMIALKTVLSMYYIPVSENLRVSISFLIVALEASIVGPAAGIVSGAVTDLVSFVLFPDGAFFFGYTITAMLGELIYSLFLYQKKITWQRLFLSKLLNNYLVNVLLGSLWSAILYSKGYYWYLARSAVKNTILLPFEVLALAALFKLLLPVLQKRGWIMKQS</sequence>
<feature type="transmembrane region" description="Helical" evidence="1">
    <location>
        <begin position="16"/>
        <end position="35"/>
    </location>
</feature>
<keyword evidence="1" id="KW-0812">Transmembrane</keyword>
<keyword evidence="3" id="KW-1185">Reference proteome</keyword>
<proteinExistence type="predicted"/>
<feature type="transmembrane region" description="Helical" evidence="1">
    <location>
        <begin position="47"/>
        <end position="68"/>
    </location>
</feature>
<reference evidence="2 3" key="1">
    <citation type="submission" date="2019-08" db="EMBL/GenBank/DDBJ databases">
        <title>In-depth cultivation of the pig gut microbiome towards novel bacterial diversity and tailored functional studies.</title>
        <authorList>
            <person name="Wylensek D."/>
            <person name="Hitch T.C.A."/>
            <person name="Clavel T."/>
        </authorList>
    </citation>
    <scope>NUCLEOTIDE SEQUENCE [LARGE SCALE GENOMIC DNA]</scope>
    <source>
        <strain evidence="2 3">Oil+RF-744-GAM-WT-6</strain>
    </source>
</reference>
<dbReference type="Pfam" id="PF12822">
    <property type="entry name" value="ECF_trnsprt"/>
    <property type="match status" value="1"/>
</dbReference>
<dbReference type="InterPro" id="IPR024529">
    <property type="entry name" value="ECF_trnsprt_substrate-spec"/>
</dbReference>
<evidence type="ECO:0000256" key="1">
    <source>
        <dbReference type="SAM" id="Phobius"/>
    </source>
</evidence>
<protein>
    <submittedName>
        <fullName evidence="2">Folate family ECF transporter S component</fullName>
    </submittedName>
</protein>
<accession>A0A7X2TFV9</accession>
<dbReference type="GO" id="GO:0022857">
    <property type="term" value="F:transmembrane transporter activity"/>
    <property type="evidence" value="ECO:0007669"/>
    <property type="project" value="InterPro"/>
</dbReference>
<gene>
    <name evidence="2" type="ORF">FYJ51_09760</name>
</gene>
<keyword evidence="1" id="KW-0472">Membrane</keyword>
<evidence type="ECO:0000313" key="2">
    <source>
        <dbReference type="EMBL" id="MSS59179.1"/>
    </source>
</evidence>